<dbReference type="CDD" id="cd17330">
    <property type="entry name" value="MFS_SLC46_TetA_like"/>
    <property type="match status" value="1"/>
</dbReference>
<evidence type="ECO:0000313" key="9">
    <source>
        <dbReference type="EMBL" id="KAF2758702.1"/>
    </source>
</evidence>
<evidence type="ECO:0000256" key="5">
    <source>
        <dbReference type="ARBA" id="ARBA00023136"/>
    </source>
</evidence>
<dbReference type="InterPro" id="IPR020846">
    <property type="entry name" value="MFS_dom"/>
</dbReference>
<reference evidence="9" key="1">
    <citation type="journal article" date="2020" name="Stud. Mycol.">
        <title>101 Dothideomycetes genomes: a test case for predicting lifestyles and emergence of pathogens.</title>
        <authorList>
            <person name="Haridas S."/>
            <person name="Albert R."/>
            <person name="Binder M."/>
            <person name="Bloem J."/>
            <person name="Labutti K."/>
            <person name="Salamov A."/>
            <person name="Andreopoulos B."/>
            <person name="Baker S."/>
            <person name="Barry K."/>
            <person name="Bills G."/>
            <person name="Bluhm B."/>
            <person name="Cannon C."/>
            <person name="Castanera R."/>
            <person name="Culley D."/>
            <person name="Daum C."/>
            <person name="Ezra D."/>
            <person name="Gonzalez J."/>
            <person name="Henrissat B."/>
            <person name="Kuo A."/>
            <person name="Liang C."/>
            <person name="Lipzen A."/>
            <person name="Lutzoni F."/>
            <person name="Magnuson J."/>
            <person name="Mondo S."/>
            <person name="Nolan M."/>
            <person name="Ohm R."/>
            <person name="Pangilinan J."/>
            <person name="Park H.-J."/>
            <person name="Ramirez L."/>
            <person name="Alfaro M."/>
            <person name="Sun H."/>
            <person name="Tritt A."/>
            <person name="Yoshinaga Y."/>
            <person name="Zwiers L.-H."/>
            <person name="Turgeon B."/>
            <person name="Goodwin S."/>
            <person name="Spatafora J."/>
            <person name="Crous P."/>
            <person name="Grigoriev I."/>
        </authorList>
    </citation>
    <scope>NUCLEOTIDE SEQUENCE</scope>
    <source>
        <strain evidence="9">CBS 121739</strain>
    </source>
</reference>
<dbReference type="AlphaFoldDB" id="A0A6A6W771"/>
<feature type="transmembrane region" description="Helical" evidence="7">
    <location>
        <begin position="313"/>
        <end position="335"/>
    </location>
</feature>
<feature type="transmembrane region" description="Helical" evidence="7">
    <location>
        <begin position="254"/>
        <end position="278"/>
    </location>
</feature>
<evidence type="ECO:0000256" key="6">
    <source>
        <dbReference type="SAM" id="MobiDB-lite"/>
    </source>
</evidence>
<dbReference type="GeneID" id="54483805"/>
<feature type="region of interest" description="Disordered" evidence="6">
    <location>
        <begin position="29"/>
        <end position="75"/>
    </location>
</feature>
<feature type="transmembrane region" description="Helical" evidence="7">
    <location>
        <begin position="121"/>
        <end position="143"/>
    </location>
</feature>
<evidence type="ECO:0000256" key="7">
    <source>
        <dbReference type="SAM" id="Phobius"/>
    </source>
</evidence>
<dbReference type="InterPro" id="IPR001958">
    <property type="entry name" value="Tet-R_TetA/multi-R_MdtG-like"/>
</dbReference>
<comment type="subcellular location">
    <subcellularLocation>
        <location evidence="1">Membrane</location>
        <topology evidence="1">Multi-pass membrane protein</topology>
    </subcellularLocation>
</comment>
<keyword evidence="10" id="KW-1185">Reference proteome</keyword>
<dbReference type="PANTHER" id="PTHR23504">
    <property type="entry name" value="MAJOR FACILITATOR SUPERFAMILY DOMAIN-CONTAINING PROTEIN 10"/>
    <property type="match status" value="1"/>
</dbReference>
<evidence type="ECO:0000256" key="4">
    <source>
        <dbReference type="ARBA" id="ARBA00022989"/>
    </source>
</evidence>
<dbReference type="GO" id="GO:0022857">
    <property type="term" value="F:transmembrane transporter activity"/>
    <property type="evidence" value="ECO:0007669"/>
    <property type="project" value="InterPro"/>
</dbReference>
<dbReference type="OrthoDB" id="419616at2759"/>
<feature type="domain" description="Major facilitator superfamily (MFS) profile" evidence="8">
    <location>
        <begin position="84"/>
        <end position="511"/>
    </location>
</feature>
<gene>
    <name evidence="9" type="ORF">EJ05DRAFT_464553</name>
</gene>
<keyword evidence="4 7" id="KW-1133">Transmembrane helix</keyword>
<dbReference type="Gene3D" id="1.20.1250.20">
    <property type="entry name" value="MFS general substrate transporter like domains"/>
    <property type="match status" value="1"/>
</dbReference>
<dbReference type="EMBL" id="ML996571">
    <property type="protein sequence ID" value="KAF2758702.1"/>
    <property type="molecule type" value="Genomic_DNA"/>
</dbReference>
<keyword evidence="2" id="KW-0813">Transport</keyword>
<organism evidence="9 10">
    <name type="scientific">Pseudovirgaria hyperparasitica</name>
    <dbReference type="NCBI Taxonomy" id="470096"/>
    <lineage>
        <taxon>Eukaryota</taxon>
        <taxon>Fungi</taxon>
        <taxon>Dikarya</taxon>
        <taxon>Ascomycota</taxon>
        <taxon>Pezizomycotina</taxon>
        <taxon>Dothideomycetes</taxon>
        <taxon>Dothideomycetes incertae sedis</taxon>
        <taxon>Acrospermales</taxon>
        <taxon>Acrospermaceae</taxon>
        <taxon>Pseudovirgaria</taxon>
    </lineage>
</organism>
<evidence type="ECO:0000256" key="2">
    <source>
        <dbReference type="ARBA" id="ARBA00022448"/>
    </source>
</evidence>
<feature type="transmembrane region" description="Helical" evidence="7">
    <location>
        <begin position="350"/>
        <end position="369"/>
    </location>
</feature>
<sequence length="529" mass="56542">MARKDPSHDEVTPLLAAIEEVPITASSREGEQALLAASNGHPKKHTGNGTFSAANGAGKPVDQPGRSSEGAASDDIDKPLPKFQILLLCYARFVEPLSFFCIFPYLPQMIANTGEVEPSGVGFYSGLIESLFSLTQMCLMIGWGRAADYFGRKPVLLFSLFGMSTGMGLFGLSKTLWQMILFRCMAGMFGGVIITVRTMISENSTQKTQATAFSWFAFASNVGIMVGPIVGGVFAEPAKNLRPIFGGVWFFEEYPYALPTFITSAIGISAFVLSAITIKETLPSHTRSTTPTTPNKPTSILALARQPNITRVLWLYTLTSLIAFAYTAVVPVFFFTPTATGGCALTPPQISIFMTLGGFAQSAYMLLVFPPLHARIGTIGIMRCVAVVWPISMALYPLANVLLARGTHAANVAFWVLAPAITVLTSGVSMGFTAVQLALNDVVPEPESLGSLNALAMALVAGIRSFTPAVSTVIFAAGIERHILGGYLIWLVLVGLTLAYSASVRVLPRIAWGRNGDKADEATAQEEEG</sequence>
<dbReference type="Proteomes" id="UP000799437">
    <property type="component" value="Unassembled WGS sequence"/>
</dbReference>
<dbReference type="PROSITE" id="PS50850">
    <property type="entry name" value="MFS"/>
    <property type="match status" value="1"/>
</dbReference>
<dbReference type="PRINTS" id="PR01035">
    <property type="entry name" value="TCRTETA"/>
</dbReference>
<feature type="transmembrane region" description="Helical" evidence="7">
    <location>
        <begin position="212"/>
        <end position="234"/>
    </location>
</feature>
<dbReference type="RefSeq" id="XP_033601153.1">
    <property type="nucleotide sequence ID" value="XM_033742751.1"/>
</dbReference>
<proteinExistence type="predicted"/>
<feature type="transmembrane region" description="Helical" evidence="7">
    <location>
        <begin position="179"/>
        <end position="200"/>
    </location>
</feature>
<dbReference type="PANTHER" id="PTHR23504:SF3">
    <property type="entry name" value="MAJOR FACILITATOR SUPERFAMILY (MFS) PROFILE DOMAIN-CONTAINING PROTEIN"/>
    <property type="match status" value="1"/>
</dbReference>
<feature type="transmembrane region" description="Helical" evidence="7">
    <location>
        <begin position="381"/>
        <end position="402"/>
    </location>
</feature>
<evidence type="ECO:0000256" key="1">
    <source>
        <dbReference type="ARBA" id="ARBA00004141"/>
    </source>
</evidence>
<feature type="transmembrane region" description="Helical" evidence="7">
    <location>
        <begin position="487"/>
        <end position="508"/>
    </location>
</feature>
<feature type="transmembrane region" description="Helical" evidence="7">
    <location>
        <begin position="414"/>
        <end position="439"/>
    </location>
</feature>
<dbReference type="Pfam" id="PF07690">
    <property type="entry name" value="MFS_1"/>
    <property type="match status" value="1"/>
</dbReference>
<protein>
    <submittedName>
        <fullName evidence="9">MFS general substrate transporter</fullName>
    </submittedName>
</protein>
<keyword evidence="3 7" id="KW-0812">Transmembrane</keyword>
<dbReference type="InterPro" id="IPR011701">
    <property type="entry name" value="MFS"/>
</dbReference>
<feature type="transmembrane region" description="Helical" evidence="7">
    <location>
        <begin position="155"/>
        <end position="173"/>
    </location>
</feature>
<keyword evidence="5 7" id="KW-0472">Membrane</keyword>
<dbReference type="GO" id="GO:0016020">
    <property type="term" value="C:membrane"/>
    <property type="evidence" value="ECO:0007669"/>
    <property type="project" value="UniProtKB-SubCell"/>
</dbReference>
<name>A0A6A6W771_9PEZI</name>
<feature type="transmembrane region" description="Helical" evidence="7">
    <location>
        <begin position="85"/>
        <end position="106"/>
    </location>
</feature>
<evidence type="ECO:0000313" key="10">
    <source>
        <dbReference type="Proteomes" id="UP000799437"/>
    </source>
</evidence>
<dbReference type="SUPFAM" id="SSF103473">
    <property type="entry name" value="MFS general substrate transporter"/>
    <property type="match status" value="1"/>
</dbReference>
<evidence type="ECO:0000259" key="8">
    <source>
        <dbReference type="PROSITE" id="PS50850"/>
    </source>
</evidence>
<evidence type="ECO:0000256" key="3">
    <source>
        <dbReference type="ARBA" id="ARBA00022692"/>
    </source>
</evidence>
<accession>A0A6A6W771</accession>
<feature type="transmembrane region" description="Helical" evidence="7">
    <location>
        <begin position="451"/>
        <end position="475"/>
    </location>
</feature>
<dbReference type="InterPro" id="IPR036259">
    <property type="entry name" value="MFS_trans_sf"/>
</dbReference>